<dbReference type="InterPro" id="IPR019734">
    <property type="entry name" value="TPR_rpt"/>
</dbReference>
<feature type="region of interest" description="Disordered" evidence="2">
    <location>
        <begin position="63"/>
        <end position="88"/>
    </location>
</feature>
<reference evidence="3" key="2">
    <citation type="submission" date="2022-01" db="EMBL/GenBank/DDBJ databases">
        <authorList>
            <person name="Hirooka S."/>
            <person name="Miyagishima S.Y."/>
        </authorList>
    </citation>
    <scope>NUCLEOTIDE SEQUENCE</scope>
    <source>
        <strain evidence="3">NBRC 102759</strain>
    </source>
</reference>
<dbReference type="Gene3D" id="1.25.40.10">
    <property type="entry name" value="Tetratricopeptide repeat domain"/>
    <property type="match status" value="3"/>
</dbReference>
<dbReference type="InterPro" id="IPR011990">
    <property type="entry name" value="TPR-like_helical_dom_sf"/>
</dbReference>
<evidence type="ECO:0000256" key="1">
    <source>
        <dbReference type="PROSITE-ProRule" id="PRU00339"/>
    </source>
</evidence>
<evidence type="ECO:0000313" key="3">
    <source>
        <dbReference type="EMBL" id="GJQ15747.1"/>
    </source>
</evidence>
<reference evidence="3" key="1">
    <citation type="journal article" date="2022" name="Proc. Natl. Acad. Sci. U.S.A.">
        <title>Life cycle and functional genomics of the unicellular red alga Galdieria for elucidating algal and plant evolution and industrial use.</title>
        <authorList>
            <person name="Hirooka S."/>
            <person name="Itabashi T."/>
            <person name="Ichinose T.M."/>
            <person name="Onuma R."/>
            <person name="Fujiwara T."/>
            <person name="Yamashita S."/>
            <person name="Jong L.W."/>
            <person name="Tomita R."/>
            <person name="Iwane A.H."/>
            <person name="Miyagishima S.Y."/>
        </authorList>
    </citation>
    <scope>NUCLEOTIDE SEQUENCE</scope>
    <source>
        <strain evidence="3">NBRC 102759</strain>
    </source>
</reference>
<organism evidence="3 4">
    <name type="scientific">Galdieria partita</name>
    <dbReference type="NCBI Taxonomy" id="83374"/>
    <lineage>
        <taxon>Eukaryota</taxon>
        <taxon>Rhodophyta</taxon>
        <taxon>Bangiophyceae</taxon>
        <taxon>Galdieriales</taxon>
        <taxon>Galdieriaceae</taxon>
        <taxon>Galdieria</taxon>
    </lineage>
</organism>
<dbReference type="PROSITE" id="PS50005">
    <property type="entry name" value="TPR"/>
    <property type="match status" value="1"/>
</dbReference>
<dbReference type="GO" id="GO:0006383">
    <property type="term" value="P:transcription by RNA polymerase III"/>
    <property type="evidence" value="ECO:0007669"/>
    <property type="project" value="InterPro"/>
</dbReference>
<comment type="caution">
    <text evidence="3">The sequence shown here is derived from an EMBL/GenBank/DDBJ whole genome shotgun (WGS) entry which is preliminary data.</text>
</comment>
<dbReference type="PANTHER" id="PTHR23082:SF0">
    <property type="entry name" value="GENERAL TRANSCRIPTION FACTOR 3C POLYPEPTIDE 3"/>
    <property type="match status" value="1"/>
</dbReference>
<accession>A0A9C7Q6Y4</accession>
<dbReference type="Pfam" id="PF13181">
    <property type="entry name" value="TPR_8"/>
    <property type="match status" value="1"/>
</dbReference>
<feature type="repeat" description="TPR" evidence="1">
    <location>
        <begin position="370"/>
        <end position="403"/>
    </location>
</feature>
<evidence type="ECO:0000313" key="4">
    <source>
        <dbReference type="Proteomes" id="UP001061958"/>
    </source>
</evidence>
<gene>
    <name evidence="3" type="ORF">GpartN1_g7538.t1</name>
</gene>
<name>A0A9C7Q6Y4_9RHOD</name>
<dbReference type="SMART" id="SM00028">
    <property type="entry name" value="TPR"/>
    <property type="match status" value="8"/>
</dbReference>
<dbReference type="GO" id="GO:0000127">
    <property type="term" value="C:transcription factor TFIIIC complex"/>
    <property type="evidence" value="ECO:0007669"/>
    <property type="project" value="TreeGrafter"/>
</dbReference>
<dbReference type="OrthoDB" id="9991317at2759"/>
<evidence type="ECO:0000256" key="2">
    <source>
        <dbReference type="SAM" id="MobiDB-lite"/>
    </source>
</evidence>
<dbReference type="EMBL" id="BQMJ01000074">
    <property type="protein sequence ID" value="GJQ15747.1"/>
    <property type="molecule type" value="Genomic_DNA"/>
</dbReference>
<dbReference type="InterPro" id="IPR039340">
    <property type="entry name" value="Tfc4/TFIIIC-102/Sfc4"/>
</dbReference>
<keyword evidence="4" id="KW-1185">Reference proteome</keyword>
<sequence>MASSYVWQSELKRDAFPFSDSETNSANSSDSIEQPTIVSHYLPWNVEEENTQDNISKRQVFGASVNDIQEEQPRRKGGRKSSTSSTVPKSLQSFMGEANLAFVEGRYEQAIKILEHIIKEAPKVAAPYHTLSVIFENRGEYQKALDFALIAAHLTPRDVEMWKQLAVKSEEMKNMDLAIYCLSKAVKASGGKDEQALRARANLYIMKRDWRRAAQGLEKVARMYPKDISLALQVAQYYCDAEYPVNAIQVLQHTLDNIDEFSLELYQMQSRLLMEENEYERAAALLSHARFQFFLKEELPFELQITWAICYIRLGQPHVADKTRRHLLQHPEQSACYLKQLADAYTDSGYVEQAMEICRKLLTLNVENEEEIFLNLGRCCKILLHFDEALSWYEKVLSRDPYSVEACLGMSYIYEQMGELDKAAELVSRMQSFHSNSHKNVSGKQKGDRLEAIYTYASETVKSILDRAERYYSEGRLLEFVEAILPLLEASADPRIRTRIQEETNSTLQIPSSVVQDDRDKEEIESENNIESIGNHSSRHFLLKFRKSKDKKEKNWEKKQVQFGIAEMGSIISTILGESSFVQLLERCWRSMCELGRNAEACRLVRSLIQSGQIQNESDRKRLYIFAVAGAYDGKDYEGAYEGLRNLCLERPYSVSIWALLMRTSFLGSKDDTKTLKFAVRLLHRHPTSIPAILVTAHICSMRGSFGYALAEYFRAFGHLPKHPLPCLCIGLQYLFSAMSRRVANRHRTVLEAFTFLFHYSSLRKEQCSSHSSQVAWMETKYNIARAFHFLGILHQAAVLYREILYMDCSVPVSHDLRREAAYNLAHIYCRSGSVELARDLLRTFVTL</sequence>
<dbReference type="PANTHER" id="PTHR23082">
    <property type="entry name" value="TRANSCRIPTION INITIATION FACTOR IIIC TFIIIC , POLYPEPTIDE 3-RELATED"/>
    <property type="match status" value="1"/>
</dbReference>
<dbReference type="Proteomes" id="UP001061958">
    <property type="component" value="Unassembled WGS sequence"/>
</dbReference>
<proteinExistence type="predicted"/>
<dbReference type="SUPFAM" id="SSF48452">
    <property type="entry name" value="TPR-like"/>
    <property type="match status" value="2"/>
</dbReference>
<dbReference type="AlphaFoldDB" id="A0A9C7Q6Y4"/>
<keyword evidence="1" id="KW-0802">TPR repeat</keyword>
<dbReference type="Pfam" id="PF14559">
    <property type="entry name" value="TPR_19"/>
    <property type="match status" value="1"/>
</dbReference>
<protein>
    <submittedName>
        <fullName evidence="3">Uncharacterized protein</fullName>
    </submittedName>
</protein>